<name>A0A382FJB6_9ZZZZ</name>
<keyword evidence="2" id="KW-0597">Phosphoprotein</keyword>
<evidence type="ECO:0000256" key="5">
    <source>
        <dbReference type="ARBA" id="ARBA00022982"/>
    </source>
</evidence>
<feature type="transmembrane region" description="Helical" evidence="6">
    <location>
        <begin position="464"/>
        <end position="482"/>
    </location>
</feature>
<feature type="transmembrane region" description="Helical" evidence="6">
    <location>
        <begin position="441"/>
        <end position="457"/>
    </location>
</feature>
<protein>
    <recommendedName>
        <fullName evidence="7">FMN-binding domain-containing protein</fullName>
    </recommendedName>
</protein>
<dbReference type="PANTHER" id="PTHR36118">
    <property type="entry name" value="ION-TRANSLOCATING OXIDOREDUCTASE COMPLEX SUBUNIT G"/>
    <property type="match status" value="1"/>
</dbReference>
<gene>
    <name evidence="8" type="ORF">METZ01_LOCUS216050</name>
</gene>
<keyword evidence="4" id="KW-0288">FMN</keyword>
<dbReference type="AlphaFoldDB" id="A0A382FJB6"/>
<sequence>LGRFLKRLPLVLLLGSSLVLVPLGLSGQGVSEVSERLLKEVLPRADRFAVVNGDIPVVEGYRFGGETGERVVGYVFVTSDVPPEPFGYSGPVQALVGMDLEGSLTGVRVMDYWESIQESMGDFLRRPGFQEHFSGKHIGDAFRVYGDVQGISQATISVRALSRGVRDSARRVALVYLENEGPAPGPVEDLESLPWFDMLQRGVIESIVLNDDTGTAEIFLAYAENDEFGQFLVGEERFERARTRMDRREEEGHLMIYGVEGPRLRLFVREGWSVLQGEDTFAVTPREIASLGLDGGGVMEERVVLTGSMIIDGNIDVTKAFTMLYDRGPDAEAISFEYLTQSAQLADFDVEELENVQAAVVETPTVTEVAGGPSSSDSEPLKMEITVQQENDTAEVSAIAEMPSRDLVESPQTESALVDFSELHEETYVERILSETSWDRVWKLMGLLSLALLAFLVKKFWVRTASLALTLIYLGFLDGGFLSVSHITSGIWVGPSFYLSDLPLLILVVFTVLTTVLWGRVF</sequence>
<reference evidence="8" key="1">
    <citation type="submission" date="2018-05" db="EMBL/GenBank/DDBJ databases">
        <authorList>
            <person name="Lanie J.A."/>
            <person name="Ng W.-L."/>
            <person name="Kazmierczak K.M."/>
            <person name="Andrzejewski T.M."/>
            <person name="Davidsen T.M."/>
            <person name="Wayne K.J."/>
            <person name="Tettelin H."/>
            <person name="Glass J.I."/>
            <person name="Rusch D."/>
            <person name="Podicherti R."/>
            <person name="Tsui H.-C.T."/>
            <person name="Winkler M.E."/>
        </authorList>
    </citation>
    <scope>NUCLEOTIDE SEQUENCE</scope>
</reference>
<keyword evidence="6" id="KW-0812">Transmembrane</keyword>
<evidence type="ECO:0000313" key="8">
    <source>
        <dbReference type="EMBL" id="SVB63196.1"/>
    </source>
</evidence>
<dbReference type="GO" id="GO:0022900">
    <property type="term" value="P:electron transport chain"/>
    <property type="evidence" value="ECO:0007669"/>
    <property type="project" value="InterPro"/>
</dbReference>
<feature type="non-terminal residue" evidence="8">
    <location>
        <position position="522"/>
    </location>
</feature>
<dbReference type="Pfam" id="PF04205">
    <property type="entry name" value="FMN_bind"/>
    <property type="match status" value="1"/>
</dbReference>
<evidence type="ECO:0000256" key="1">
    <source>
        <dbReference type="ARBA" id="ARBA00022448"/>
    </source>
</evidence>
<dbReference type="EMBL" id="UINC01050345">
    <property type="protein sequence ID" value="SVB63196.1"/>
    <property type="molecule type" value="Genomic_DNA"/>
</dbReference>
<dbReference type="PANTHER" id="PTHR36118:SF1">
    <property type="entry name" value="ION-TRANSLOCATING OXIDOREDUCTASE COMPLEX SUBUNIT G"/>
    <property type="match status" value="1"/>
</dbReference>
<proteinExistence type="predicted"/>
<accession>A0A382FJB6</accession>
<keyword evidence="6" id="KW-0472">Membrane</keyword>
<dbReference type="InterPro" id="IPR010209">
    <property type="entry name" value="Ion_transpt_RnfG/RsxG"/>
</dbReference>
<evidence type="ECO:0000256" key="4">
    <source>
        <dbReference type="ARBA" id="ARBA00022643"/>
    </source>
</evidence>
<keyword evidence="6" id="KW-1133">Transmembrane helix</keyword>
<evidence type="ECO:0000259" key="7">
    <source>
        <dbReference type="SMART" id="SM00900"/>
    </source>
</evidence>
<keyword evidence="3" id="KW-0285">Flavoprotein</keyword>
<evidence type="ECO:0000256" key="2">
    <source>
        <dbReference type="ARBA" id="ARBA00022553"/>
    </source>
</evidence>
<dbReference type="SMART" id="SM00900">
    <property type="entry name" value="FMN_bind"/>
    <property type="match status" value="1"/>
</dbReference>
<feature type="transmembrane region" description="Helical" evidence="6">
    <location>
        <begin position="502"/>
        <end position="521"/>
    </location>
</feature>
<dbReference type="GO" id="GO:0005886">
    <property type="term" value="C:plasma membrane"/>
    <property type="evidence" value="ECO:0007669"/>
    <property type="project" value="InterPro"/>
</dbReference>
<feature type="domain" description="FMN-binding" evidence="7">
    <location>
        <begin position="87"/>
        <end position="172"/>
    </location>
</feature>
<feature type="non-terminal residue" evidence="8">
    <location>
        <position position="1"/>
    </location>
</feature>
<dbReference type="GO" id="GO:0009055">
    <property type="term" value="F:electron transfer activity"/>
    <property type="evidence" value="ECO:0007669"/>
    <property type="project" value="InterPro"/>
</dbReference>
<dbReference type="InterPro" id="IPR007329">
    <property type="entry name" value="FMN-bd"/>
</dbReference>
<evidence type="ECO:0000256" key="6">
    <source>
        <dbReference type="SAM" id="Phobius"/>
    </source>
</evidence>
<organism evidence="8">
    <name type="scientific">marine metagenome</name>
    <dbReference type="NCBI Taxonomy" id="408172"/>
    <lineage>
        <taxon>unclassified sequences</taxon>
        <taxon>metagenomes</taxon>
        <taxon>ecological metagenomes</taxon>
    </lineage>
</organism>
<keyword evidence="5" id="KW-0249">Electron transport</keyword>
<keyword evidence="1" id="KW-0813">Transport</keyword>
<dbReference type="GO" id="GO:0010181">
    <property type="term" value="F:FMN binding"/>
    <property type="evidence" value="ECO:0007669"/>
    <property type="project" value="InterPro"/>
</dbReference>
<evidence type="ECO:0000256" key="3">
    <source>
        <dbReference type="ARBA" id="ARBA00022630"/>
    </source>
</evidence>